<evidence type="ECO:0000256" key="8">
    <source>
        <dbReference type="ARBA" id="ARBA00022840"/>
    </source>
</evidence>
<evidence type="ECO:0000256" key="4">
    <source>
        <dbReference type="ARBA" id="ARBA00022741"/>
    </source>
</evidence>
<dbReference type="GO" id="GO:0003697">
    <property type="term" value="F:single-stranded DNA binding"/>
    <property type="evidence" value="ECO:0007669"/>
    <property type="project" value="TreeGrafter"/>
</dbReference>
<organism evidence="14 15">
    <name type="scientific">Aromia moschata</name>
    <dbReference type="NCBI Taxonomy" id="1265417"/>
    <lineage>
        <taxon>Eukaryota</taxon>
        <taxon>Metazoa</taxon>
        <taxon>Ecdysozoa</taxon>
        <taxon>Arthropoda</taxon>
        <taxon>Hexapoda</taxon>
        <taxon>Insecta</taxon>
        <taxon>Pterygota</taxon>
        <taxon>Neoptera</taxon>
        <taxon>Endopterygota</taxon>
        <taxon>Coleoptera</taxon>
        <taxon>Polyphaga</taxon>
        <taxon>Cucujiformia</taxon>
        <taxon>Chrysomeloidea</taxon>
        <taxon>Cerambycidae</taxon>
        <taxon>Cerambycinae</taxon>
        <taxon>Callichromatini</taxon>
        <taxon>Aromia</taxon>
    </lineage>
</organism>
<dbReference type="GO" id="GO:0005634">
    <property type="term" value="C:nucleus"/>
    <property type="evidence" value="ECO:0007669"/>
    <property type="project" value="UniProtKB-SubCell"/>
</dbReference>
<evidence type="ECO:0000256" key="7">
    <source>
        <dbReference type="ARBA" id="ARBA00022806"/>
    </source>
</evidence>
<evidence type="ECO:0000256" key="1">
    <source>
        <dbReference type="ARBA" id="ARBA00004123"/>
    </source>
</evidence>
<evidence type="ECO:0000313" key="15">
    <source>
        <dbReference type="Proteomes" id="UP001162162"/>
    </source>
</evidence>
<gene>
    <name evidence="14" type="ORF">NQ318_007211</name>
</gene>
<dbReference type="Pfam" id="PF17207">
    <property type="entry name" value="MCM_OB"/>
    <property type="match status" value="1"/>
</dbReference>
<evidence type="ECO:0000256" key="5">
    <source>
        <dbReference type="ARBA" id="ARBA00022763"/>
    </source>
</evidence>
<proteinExistence type="inferred from homology"/>
<dbReference type="InterPro" id="IPR027417">
    <property type="entry name" value="P-loop_NTPase"/>
</dbReference>
<dbReference type="SMART" id="SM00350">
    <property type="entry name" value="MCM"/>
    <property type="match status" value="1"/>
</dbReference>
<keyword evidence="6" id="KW-0378">Hydrolase</keyword>
<keyword evidence="5" id="KW-0227">DNA damage</keyword>
<evidence type="ECO:0000256" key="2">
    <source>
        <dbReference type="ARBA" id="ARBA00008010"/>
    </source>
</evidence>
<dbReference type="InterPro" id="IPR031327">
    <property type="entry name" value="MCM"/>
</dbReference>
<comment type="subcellular location">
    <subcellularLocation>
        <location evidence="1">Nucleus</location>
    </subcellularLocation>
</comment>
<dbReference type="SUPFAM" id="SSF50249">
    <property type="entry name" value="Nucleic acid-binding proteins"/>
    <property type="match status" value="1"/>
</dbReference>
<evidence type="ECO:0000259" key="13">
    <source>
        <dbReference type="PROSITE" id="PS50051"/>
    </source>
</evidence>
<dbReference type="InterPro" id="IPR001208">
    <property type="entry name" value="MCM_dom"/>
</dbReference>
<dbReference type="PROSITE" id="PS50051">
    <property type="entry name" value="MCM_2"/>
    <property type="match status" value="1"/>
</dbReference>
<accession>A0AAV8Y6P3</accession>
<dbReference type="InterPro" id="IPR033762">
    <property type="entry name" value="MCM_OB"/>
</dbReference>
<dbReference type="Gene3D" id="2.20.28.10">
    <property type="match status" value="1"/>
</dbReference>
<evidence type="ECO:0000256" key="3">
    <source>
        <dbReference type="ARBA" id="ARBA00012551"/>
    </source>
</evidence>
<keyword evidence="10" id="KW-0539">Nucleus</keyword>
<dbReference type="Pfam" id="PF00493">
    <property type="entry name" value="MCM"/>
    <property type="match status" value="1"/>
</dbReference>
<comment type="catalytic activity">
    <reaction evidence="12">
        <text>ATP + H2O = ADP + phosphate + H(+)</text>
        <dbReference type="Rhea" id="RHEA:13065"/>
        <dbReference type="ChEBI" id="CHEBI:15377"/>
        <dbReference type="ChEBI" id="CHEBI:15378"/>
        <dbReference type="ChEBI" id="CHEBI:30616"/>
        <dbReference type="ChEBI" id="CHEBI:43474"/>
        <dbReference type="ChEBI" id="CHEBI:456216"/>
        <dbReference type="EC" id="3.6.4.12"/>
    </reaction>
</comment>
<dbReference type="EC" id="3.6.4.12" evidence="3"/>
<keyword evidence="15" id="KW-1185">Reference proteome</keyword>
<dbReference type="GO" id="GO:0042555">
    <property type="term" value="C:MCM complex"/>
    <property type="evidence" value="ECO:0007669"/>
    <property type="project" value="TreeGrafter"/>
</dbReference>
<dbReference type="SUPFAM" id="SSF52540">
    <property type="entry name" value="P-loop containing nucleoside triphosphate hydrolases"/>
    <property type="match status" value="1"/>
</dbReference>
<evidence type="ECO:0000256" key="12">
    <source>
        <dbReference type="ARBA" id="ARBA00047995"/>
    </source>
</evidence>
<dbReference type="InterPro" id="IPR058768">
    <property type="entry name" value="MCM9_N"/>
</dbReference>
<evidence type="ECO:0000256" key="6">
    <source>
        <dbReference type="ARBA" id="ARBA00022801"/>
    </source>
</evidence>
<dbReference type="Pfam" id="PF26066">
    <property type="entry name" value="MCM9_N"/>
    <property type="match status" value="1"/>
</dbReference>
<keyword evidence="4" id="KW-0547">Nucleotide-binding</keyword>
<reference evidence="14" key="1">
    <citation type="journal article" date="2023" name="Insect Mol. Biol.">
        <title>Genome sequencing provides insights into the evolution of gene families encoding plant cell wall-degrading enzymes in longhorned beetles.</title>
        <authorList>
            <person name="Shin N.R."/>
            <person name="Okamura Y."/>
            <person name="Kirsch R."/>
            <person name="Pauchet Y."/>
        </authorList>
    </citation>
    <scope>NUCLEOTIDE SEQUENCE</scope>
    <source>
        <strain evidence="14">AMC_N1</strain>
    </source>
</reference>
<protein>
    <recommendedName>
        <fullName evidence="11">DNA helicase MCM9</fullName>
        <ecNumber evidence="3">3.6.4.12</ecNumber>
    </recommendedName>
</protein>
<dbReference type="GO" id="GO:0005524">
    <property type="term" value="F:ATP binding"/>
    <property type="evidence" value="ECO:0007669"/>
    <property type="project" value="UniProtKB-KW"/>
</dbReference>
<dbReference type="Proteomes" id="UP001162162">
    <property type="component" value="Unassembled WGS sequence"/>
</dbReference>
<dbReference type="GO" id="GO:0017116">
    <property type="term" value="F:single-stranded DNA helicase activity"/>
    <property type="evidence" value="ECO:0007669"/>
    <property type="project" value="TreeGrafter"/>
</dbReference>
<evidence type="ECO:0000313" key="14">
    <source>
        <dbReference type="EMBL" id="KAJ8946610.1"/>
    </source>
</evidence>
<dbReference type="InterPro" id="IPR012340">
    <property type="entry name" value="NA-bd_OB-fold"/>
</dbReference>
<dbReference type="AlphaFoldDB" id="A0AAV8Y6P3"/>
<comment type="caution">
    <text evidence="14">The sequence shown here is derived from an EMBL/GenBank/DDBJ whole genome shotgun (WGS) entry which is preliminary data.</text>
</comment>
<evidence type="ECO:0000256" key="9">
    <source>
        <dbReference type="ARBA" id="ARBA00023204"/>
    </source>
</evidence>
<keyword evidence="8" id="KW-0067">ATP-binding</keyword>
<feature type="domain" description="MCM C-terminal AAA(+) ATPase" evidence="13">
    <location>
        <begin position="299"/>
        <end position="382"/>
    </location>
</feature>
<dbReference type="Gene3D" id="3.40.50.300">
    <property type="entry name" value="P-loop containing nucleotide triphosphate hydrolases"/>
    <property type="match status" value="1"/>
</dbReference>
<dbReference type="GO" id="GO:0016787">
    <property type="term" value="F:hydrolase activity"/>
    <property type="evidence" value="ECO:0007669"/>
    <property type="project" value="UniProtKB-KW"/>
</dbReference>
<evidence type="ECO:0000256" key="11">
    <source>
        <dbReference type="ARBA" id="ARBA00041085"/>
    </source>
</evidence>
<dbReference type="EMBL" id="JAPWTK010000181">
    <property type="protein sequence ID" value="KAJ8946610.1"/>
    <property type="molecule type" value="Genomic_DNA"/>
</dbReference>
<keyword evidence="7" id="KW-0347">Helicase</keyword>
<name>A0AAV8Y6P3_9CUCU</name>
<comment type="similarity">
    <text evidence="2">Belongs to the MCM family.</text>
</comment>
<dbReference type="Gene3D" id="2.40.50.140">
    <property type="entry name" value="Nucleic acid-binding proteins"/>
    <property type="match status" value="1"/>
</dbReference>
<dbReference type="PANTHER" id="PTHR11630:SF48">
    <property type="entry name" value="DNA HELICASE MCM9"/>
    <property type="match status" value="1"/>
</dbReference>
<dbReference type="PANTHER" id="PTHR11630">
    <property type="entry name" value="DNA REPLICATION LICENSING FACTOR MCM FAMILY MEMBER"/>
    <property type="match status" value="1"/>
</dbReference>
<keyword evidence="9" id="KW-0234">DNA repair</keyword>
<sequence>MYNDYLLNFHKTDIIKILEDEDTTKYFSININFIVLYEHHPDLVVDLLKEPEKCLEEWDRIAVKTQMVLLKEANDSSQLKNNVHCRMYQLPVSPDFRRTVFPGNDDAGKFIQVSGTVMRISAVKLLEHQRNYVCVTCKFSMMVKADYDRKYMIKQPKKCLNPEGCSSTNLVTFGELDSDNCKDYQEIKIQEQVKKLGVGCIPSTMWVTLEDDLVDICKPGDNVTICGIVKRRWGEFCKGNKIDIDIVLKANNVQVDNNISPAAAALPEVRQMFNSFWEKYSGNPLAGRDLILKSFCPPVKLAIAIVLAGGSRCENVALTGIRTRSESHLLLIGDPGTGKSQLLRFASKIIPRSVLTTGVGSTAAGLTVTAMMENGEWQLEGGHWYYQMVGFVVSTNSIR</sequence>
<evidence type="ECO:0000256" key="10">
    <source>
        <dbReference type="ARBA" id="ARBA00023242"/>
    </source>
</evidence>
<dbReference type="GO" id="GO:0000724">
    <property type="term" value="P:double-strand break repair via homologous recombination"/>
    <property type="evidence" value="ECO:0007669"/>
    <property type="project" value="TreeGrafter"/>
</dbReference>